<proteinExistence type="predicted"/>
<name>A0A7V0T5C1_UNCW3</name>
<dbReference type="Pfam" id="PF04055">
    <property type="entry name" value="Radical_SAM"/>
    <property type="match status" value="1"/>
</dbReference>
<dbReference type="GO" id="GO:0046872">
    <property type="term" value="F:metal ion binding"/>
    <property type="evidence" value="ECO:0007669"/>
    <property type="project" value="UniProtKB-KW"/>
</dbReference>
<dbReference type="InterPro" id="IPR007197">
    <property type="entry name" value="rSAM"/>
</dbReference>
<evidence type="ECO:0000256" key="2">
    <source>
        <dbReference type="ARBA" id="ARBA00022691"/>
    </source>
</evidence>
<evidence type="ECO:0000313" key="8">
    <source>
        <dbReference type="EMBL" id="HDQ99193.1"/>
    </source>
</evidence>
<dbReference type="NCBIfam" id="TIGR04337">
    <property type="entry name" value="AmmeMemoSam_rS"/>
    <property type="match status" value="1"/>
</dbReference>
<dbReference type="InterPro" id="IPR027596">
    <property type="entry name" value="AmmeMemoSam_rS"/>
</dbReference>
<keyword evidence="4 6" id="KW-0408">Iron</keyword>
<dbReference type="GO" id="GO:0003824">
    <property type="term" value="F:catalytic activity"/>
    <property type="evidence" value="ECO:0007669"/>
    <property type="project" value="InterPro"/>
</dbReference>
<dbReference type="Proteomes" id="UP000885672">
    <property type="component" value="Unassembled WGS sequence"/>
</dbReference>
<dbReference type="GO" id="GO:0051539">
    <property type="term" value="F:4 iron, 4 sulfur cluster binding"/>
    <property type="evidence" value="ECO:0007669"/>
    <property type="project" value="UniProtKB-KW"/>
</dbReference>
<dbReference type="InterPro" id="IPR034457">
    <property type="entry name" value="Organic_radical-activating"/>
</dbReference>
<feature type="domain" description="Radical SAM core" evidence="7">
    <location>
        <begin position="74"/>
        <end position="288"/>
    </location>
</feature>
<dbReference type="SFLD" id="SFLDG01101">
    <property type="entry name" value="Uncharacterised_Radical_SAM_Su"/>
    <property type="match status" value="1"/>
</dbReference>
<dbReference type="EMBL" id="DSBX01000108">
    <property type="protein sequence ID" value="HDQ99193.1"/>
    <property type="molecule type" value="Genomic_DNA"/>
</dbReference>
<evidence type="ECO:0000256" key="1">
    <source>
        <dbReference type="ARBA" id="ARBA00022485"/>
    </source>
</evidence>
<evidence type="ECO:0000256" key="5">
    <source>
        <dbReference type="ARBA" id="ARBA00023014"/>
    </source>
</evidence>
<keyword evidence="1" id="KW-0004">4Fe-4S</keyword>
<dbReference type="InterPro" id="IPR013785">
    <property type="entry name" value="Aldolase_TIM"/>
</dbReference>
<feature type="binding site" evidence="6">
    <location>
        <position position="93"/>
    </location>
    <ligand>
        <name>[4Fe-4S] cluster</name>
        <dbReference type="ChEBI" id="CHEBI:49883"/>
        <note>4Fe-4S-S-AdoMet</note>
    </ligand>
</feature>
<evidence type="ECO:0000259" key="7">
    <source>
        <dbReference type="PROSITE" id="PS51918"/>
    </source>
</evidence>
<evidence type="ECO:0000256" key="6">
    <source>
        <dbReference type="PIRSR" id="PIRSR004869-50"/>
    </source>
</evidence>
<reference evidence="8" key="1">
    <citation type="journal article" date="2020" name="mSystems">
        <title>Genome- and Community-Level Interaction Insights into Carbon Utilization and Element Cycling Functions of Hydrothermarchaeota in Hydrothermal Sediment.</title>
        <authorList>
            <person name="Zhou Z."/>
            <person name="Liu Y."/>
            <person name="Xu W."/>
            <person name="Pan J."/>
            <person name="Luo Z.H."/>
            <person name="Li M."/>
        </authorList>
    </citation>
    <scope>NUCLEOTIDE SEQUENCE [LARGE SCALE GENOMIC DNA]</scope>
    <source>
        <strain evidence="8">SpSt-1182</strain>
    </source>
</reference>
<dbReference type="AlphaFoldDB" id="A0A7V0T5C1"/>
<dbReference type="PROSITE" id="PS51918">
    <property type="entry name" value="RADICAL_SAM"/>
    <property type="match status" value="1"/>
</dbReference>
<gene>
    <name evidence="8" type="primary">amrS</name>
    <name evidence="8" type="ORF">ENN51_02755</name>
</gene>
<dbReference type="PIRSF" id="PIRSF004869">
    <property type="entry name" value="PflX_prd"/>
    <property type="match status" value="1"/>
</dbReference>
<dbReference type="Gene3D" id="3.20.20.70">
    <property type="entry name" value="Aldolase class I"/>
    <property type="match status" value="1"/>
</dbReference>
<keyword evidence="5 6" id="KW-0411">Iron-sulfur</keyword>
<protein>
    <submittedName>
        <fullName evidence="8">AmmeMemoRadiSam system radical SAM enzyme</fullName>
    </submittedName>
</protein>
<feature type="binding site" evidence="6">
    <location>
        <position position="96"/>
    </location>
    <ligand>
        <name>[4Fe-4S] cluster</name>
        <dbReference type="ChEBI" id="CHEBI:49883"/>
        <note>4Fe-4S-S-AdoMet</note>
    </ligand>
</feature>
<organism evidence="8">
    <name type="scientific">candidate division WOR-3 bacterium</name>
    <dbReference type="NCBI Taxonomy" id="2052148"/>
    <lineage>
        <taxon>Bacteria</taxon>
        <taxon>Bacteria division WOR-3</taxon>
    </lineage>
</organism>
<dbReference type="SUPFAM" id="SSF102114">
    <property type="entry name" value="Radical SAM enzymes"/>
    <property type="match status" value="1"/>
</dbReference>
<dbReference type="PANTHER" id="PTHR30352">
    <property type="entry name" value="PYRUVATE FORMATE-LYASE-ACTIVATING ENZYME"/>
    <property type="match status" value="1"/>
</dbReference>
<feature type="binding site" evidence="6">
    <location>
        <position position="89"/>
    </location>
    <ligand>
        <name>[4Fe-4S] cluster</name>
        <dbReference type="ChEBI" id="CHEBI:49883"/>
        <note>4Fe-4S-S-AdoMet</note>
    </ligand>
</feature>
<evidence type="ECO:0000256" key="4">
    <source>
        <dbReference type="ARBA" id="ARBA00023004"/>
    </source>
</evidence>
<comment type="caution">
    <text evidence="8">The sequence shown here is derived from an EMBL/GenBank/DDBJ whole genome shotgun (WGS) entry which is preliminary data.</text>
</comment>
<keyword evidence="2 6" id="KW-0949">S-adenosyl-L-methionine</keyword>
<sequence>MAPESGPAETLARHWRPEGNAVRCLLCPHECLIAPGRRGRCLGRVNRDNRLIAASYGQLVSVAVDPVEKKPLYHFHPGENILSVATYGCNLNCPFCQNEELARHELPGRFTPPVALVELARRSGAFGVAFTYSEPLVWFEYLMDSCPALRAAGFKTVLVTNGMINPGPLEELLPHVDAMNIDLKSARPEFYRDYVGGSLSAVQHTIRTARKRCHVELTNLVIPGRNDSDADIGALVEFVAGLGRDTVLHLSRYFPHNRTEEPATPRSTLVRAAAIARRKLDSVHLGNV</sequence>
<keyword evidence="3 6" id="KW-0479">Metal-binding</keyword>
<dbReference type="SFLD" id="SFLDS00029">
    <property type="entry name" value="Radical_SAM"/>
    <property type="match status" value="1"/>
</dbReference>
<comment type="cofactor">
    <cofactor evidence="6">
        <name>[4Fe-4S] cluster</name>
        <dbReference type="ChEBI" id="CHEBI:49883"/>
    </cofactor>
    <text evidence="6">Binds 1 [4Fe-4S] cluster. The cluster is coordinated with 3 cysteines and an exchangeable S-adenosyl-L-methionine.</text>
</comment>
<dbReference type="InterPro" id="IPR058240">
    <property type="entry name" value="rSAM_sf"/>
</dbReference>
<dbReference type="CDD" id="cd01335">
    <property type="entry name" value="Radical_SAM"/>
    <property type="match status" value="1"/>
</dbReference>
<dbReference type="InterPro" id="IPR016431">
    <property type="entry name" value="Pyrv-formate_lyase-activ_prd"/>
</dbReference>
<accession>A0A7V0T5C1</accession>
<evidence type="ECO:0000256" key="3">
    <source>
        <dbReference type="ARBA" id="ARBA00022723"/>
    </source>
</evidence>
<dbReference type="PANTHER" id="PTHR30352:SF5">
    <property type="entry name" value="PYRUVATE FORMATE-LYASE 1-ACTIVATING ENZYME"/>
    <property type="match status" value="1"/>
</dbReference>